<comment type="similarity">
    <text evidence="2 12">Belongs to the short-chain dehydrogenases/reductases (SDR) family.</text>
</comment>
<evidence type="ECO:0000256" key="6">
    <source>
        <dbReference type="ARBA" id="ARBA00023002"/>
    </source>
</evidence>
<dbReference type="Proteomes" id="UP000663852">
    <property type="component" value="Unassembled WGS sequence"/>
</dbReference>
<dbReference type="SMART" id="SM00822">
    <property type="entry name" value="PKS_KR"/>
    <property type="match status" value="1"/>
</dbReference>
<dbReference type="SUPFAM" id="SSF51735">
    <property type="entry name" value="NAD(P)-binding Rossmann-fold domains"/>
    <property type="match status" value="1"/>
</dbReference>
<dbReference type="Proteomes" id="UP000663828">
    <property type="component" value="Unassembled WGS sequence"/>
</dbReference>
<keyword evidence="5" id="KW-1133">Transmembrane helix</keyword>
<dbReference type="PANTHER" id="PTHR24322">
    <property type="entry name" value="PKSB"/>
    <property type="match status" value="1"/>
</dbReference>
<dbReference type="PRINTS" id="PR00080">
    <property type="entry name" value="SDRFAMILY"/>
</dbReference>
<name>A0A815IV94_ADIRI</name>
<reference evidence="14" key="1">
    <citation type="submission" date="2021-02" db="EMBL/GenBank/DDBJ databases">
        <authorList>
            <person name="Nowell W R."/>
        </authorList>
    </citation>
    <scope>NUCLEOTIDE SEQUENCE</scope>
</reference>
<organism evidence="14 17">
    <name type="scientific">Adineta ricciae</name>
    <name type="common">Rotifer</name>
    <dbReference type="NCBI Taxonomy" id="249248"/>
    <lineage>
        <taxon>Eukaryota</taxon>
        <taxon>Metazoa</taxon>
        <taxon>Spiralia</taxon>
        <taxon>Gnathifera</taxon>
        <taxon>Rotifera</taxon>
        <taxon>Eurotatoria</taxon>
        <taxon>Bdelloidea</taxon>
        <taxon>Adinetida</taxon>
        <taxon>Adinetidae</taxon>
        <taxon>Adineta</taxon>
    </lineage>
</organism>
<keyword evidence="16" id="KW-1185">Reference proteome</keyword>
<evidence type="ECO:0000256" key="3">
    <source>
        <dbReference type="ARBA" id="ARBA00022692"/>
    </source>
</evidence>
<evidence type="ECO:0000313" key="15">
    <source>
        <dbReference type="EMBL" id="CAF1434039.1"/>
    </source>
</evidence>
<keyword evidence="3" id="KW-0812">Transmembrane</keyword>
<dbReference type="InterPro" id="IPR036291">
    <property type="entry name" value="NAD(P)-bd_dom_sf"/>
</dbReference>
<dbReference type="PRINTS" id="PR00081">
    <property type="entry name" value="GDHRDH"/>
</dbReference>
<dbReference type="GO" id="GO:0052650">
    <property type="term" value="F:all-trans-retinol dehydrogenase (NADP+) activity"/>
    <property type="evidence" value="ECO:0007669"/>
    <property type="project" value="UniProtKB-ARBA"/>
</dbReference>
<keyword evidence="7" id="KW-0443">Lipid metabolism</keyword>
<evidence type="ECO:0000313" key="14">
    <source>
        <dbReference type="EMBL" id="CAF1371574.1"/>
    </source>
</evidence>
<dbReference type="Pfam" id="PF00106">
    <property type="entry name" value="adh_short"/>
    <property type="match status" value="1"/>
</dbReference>
<evidence type="ECO:0000256" key="8">
    <source>
        <dbReference type="ARBA" id="ARBA00023136"/>
    </source>
</evidence>
<comment type="function">
    <text evidence="9">Catalyzes the reduction of all-trans-retinal to all-trans-retinol in the presence of NADPH.</text>
</comment>
<evidence type="ECO:0000256" key="9">
    <source>
        <dbReference type="ARBA" id="ARBA00059620"/>
    </source>
</evidence>
<accession>A0A815IV94</accession>
<keyword evidence="4" id="KW-0521">NADP</keyword>
<evidence type="ECO:0000256" key="1">
    <source>
        <dbReference type="ARBA" id="ARBA00004141"/>
    </source>
</evidence>
<keyword evidence="6" id="KW-0560">Oxidoreductase</keyword>
<gene>
    <name evidence="14" type="ORF">EDS130_LOCUS34405</name>
    <name evidence="15" type="ORF">XAT740_LOCUS35944</name>
</gene>
<dbReference type="GO" id="GO:0016020">
    <property type="term" value="C:membrane"/>
    <property type="evidence" value="ECO:0007669"/>
    <property type="project" value="UniProtKB-SubCell"/>
</dbReference>
<evidence type="ECO:0000256" key="7">
    <source>
        <dbReference type="ARBA" id="ARBA00023098"/>
    </source>
</evidence>
<dbReference type="FunFam" id="3.40.50.720:FF:000131">
    <property type="entry name" value="Short-chain dehydrogenase/reductase 3"/>
    <property type="match status" value="1"/>
</dbReference>
<evidence type="ECO:0000313" key="16">
    <source>
        <dbReference type="Proteomes" id="UP000663828"/>
    </source>
</evidence>
<evidence type="ECO:0000256" key="5">
    <source>
        <dbReference type="ARBA" id="ARBA00022989"/>
    </source>
</evidence>
<sequence>MITIRVAQQYLMVLLILVKHWFYALRNLIIGGPPLKDLSSETVLITGAASGLGKGVAERLAQFGCTLVLWDVNETDNARVAEELNSMTKSNRVHAMRCDLTSRESIYECAKKVQEAVGNVTMVINNAGVVSGKTLVNCSDASIQRTFDVNVLAHFWILKAFLPSMLEKNHGHIVTIASAAGLNGVSGLVDYCSSKFAAVGLHQALTHELYALKKDGIKTTVVCPTFINTGMFDGARTNDLTPLLKQEEVCDRIVKAIRQNQNLLLLPKSLILSVALSSIAPIAAELEAHEMIGLHSTMDSFVGHAKKST</sequence>
<evidence type="ECO:0000256" key="4">
    <source>
        <dbReference type="ARBA" id="ARBA00022857"/>
    </source>
</evidence>
<evidence type="ECO:0000256" key="12">
    <source>
        <dbReference type="RuleBase" id="RU000363"/>
    </source>
</evidence>
<evidence type="ECO:0000313" key="17">
    <source>
        <dbReference type="Proteomes" id="UP000663852"/>
    </source>
</evidence>
<dbReference type="InterPro" id="IPR002347">
    <property type="entry name" value="SDR_fam"/>
</dbReference>
<dbReference type="OrthoDB" id="10253736at2759"/>
<evidence type="ECO:0000256" key="10">
    <source>
        <dbReference type="ARBA" id="ARBA00068717"/>
    </source>
</evidence>
<dbReference type="InterPro" id="IPR057326">
    <property type="entry name" value="KR_dom"/>
</dbReference>
<comment type="caution">
    <text evidence="14">The sequence shown here is derived from an EMBL/GenBank/DDBJ whole genome shotgun (WGS) entry which is preliminary data.</text>
</comment>
<dbReference type="Gene3D" id="3.40.50.720">
    <property type="entry name" value="NAD(P)-binding Rossmann-like Domain"/>
    <property type="match status" value="1"/>
</dbReference>
<dbReference type="PANTHER" id="PTHR24322:SF736">
    <property type="entry name" value="RETINOL DEHYDROGENASE 10"/>
    <property type="match status" value="1"/>
</dbReference>
<comment type="subcellular location">
    <subcellularLocation>
        <location evidence="1">Membrane</location>
        <topology evidence="1">Multi-pass membrane protein</topology>
    </subcellularLocation>
</comment>
<evidence type="ECO:0000259" key="13">
    <source>
        <dbReference type="SMART" id="SM00822"/>
    </source>
</evidence>
<evidence type="ECO:0000256" key="11">
    <source>
        <dbReference type="ARBA" id="ARBA00082544"/>
    </source>
</evidence>
<protein>
    <recommendedName>
        <fullName evidence="10">Short-chain dehydrogenase/reductase 3</fullName>
    </recommendedName>
    <alternativeName>
        <fullName evidence="11">Retinal short-chain dehydrogenase/reductase 1</fullName>
    </alternativeName>
</protein>
<feature type="domain" description="Ketoreductase" evidence="13">
    <location>
        <begin position="41"/>
        <end position="213"/>
    </location>
</feature>
<dbReference type="AlphaFoldDB" id="A0A815IV94"/>
<keyword evidence="8" id="KW-0472">Membrane</keyword>
<dbReference type="EMBL" id="CAJNOJ010000287">
    <property type="protein sequence ID" value="CAF1371574.1"/>
    <property type="molecule type" value="Genomic_DNA"/>
</dbReference>
<dbReference type="CDD" id="cd05339">
    <property type="entry name" value="17beta-HSDXI-like_SDR_c"/>
    <property type="match status" value="1"/>
</dbReference>
<proteinExistence type="inferred from homology"/>
<evidence type="ECO:0000256" key="2">
    <source>
        <dbReference type="ARBA" id="ARBA00006484"/>
    </source>
</evidence>
<dbReference type="EMBL" id="CAJNOR010003644">
    <property type="protein sequence ID" value="CAF1434039.1"/>
    <property type="molecule type" value="Genomic_DNA"/>
</dbReference>